<feature type="chain" id="PRO_5038437641" description="Secreted protein" evidence="2">
    <location>
        <begin position="25"/>
        <end position="92"/>
    </location>
</feature>
<accession>A0A9D2TPU6</accession>
<feature type="region of interest" description="Disordered" evidence="1">
    <location>
        <begin position="27"/>
        <end position="68"/>
    </location>
</feature>
<organism evidence="3 4">
    <name type="scientific">Candidatus Corynebacterium faecigallinarum</name>
    <dbReference type="NCBI Taxonomy" id="2838528"/>
    <lineage>
        <taxon>Bacteria</taxon>
        <taxon>Bacillati</taxon>
        <taxon>Actinomycetota</taxon>
        <taxon>Actinomycetes</taxon>
        <taxon>Mycobacteriales</taxon>
        <taxon>Corynebacteriaceae</taxon>
        <taxon>Corynebacterium</taxon>
    </lineage>
</organism>
<comment type="caution">
    <text evidence="3">The sequence shown here is derived from an EMBL/GenBank/DDBJ whole genome shotgun (WGS) entry which is preliminary data.</text>
</comment>
<evidence type="ECO:0000313" key="4">
    <source>
        <dbReference type="Proteomes" id="UP000823858"/>
    </source>
</evidence>
<dbReference type="PROSITE" id="PS51257">
    <property type="entry name" value="PROKAR_LIPOPROTEIN"/>
    <property type="match status" value="1"/>
</dbReference>
<proteinExistence type="predicted"/>
<keyword evidence="2" id="KW-0732">Signal</keyword>
<evidence type="ECO:0000313" key="3">
    <source>
        <dbReference type="EMBL" id="HJC86126.1"/>
    </source>
</evidence>
<protein>
    <recommendedName>
        <fullName evidence="5">Secreted protein</fullName>
    </recommendedName>
</protein>
<name>A0A9D2TPU6_9CORY</name>
<feature type="compositionally biased region" description="Acidic residues" evidence="1">
    <location>
        <begin position="54"/>
        <end position="68"/>
    </location>
</feature>
<reference evidence="3" key="2">
    <citation type="submission" date="2021-04" db="EMBL/GenBank/DDBJ databases">
        <authorList>
            <person name="Gilroy R."/>
        </authorList>
    </citation>
    <scope>NUCLEOTIDE SEQUENCE</scope>
    <source>
        <strain evidence="3">ChiHjej13B12-4958</strain>
    </source>
</reference>
<sequence>MRYPPRPAFRVAAAVATVSALALSACGTEDDPDGSADPTAAAPPSETVTVTEEVPVEEPAGEDDADCEVDPESAVITDGIDNLPPPGLADST</sequence>
<reference evidence="3" key="1">
    <citation type="journal article" date="2021" name="PeerJ">
        <title>Extensive microbial diversity within the chicken gut microbiome revealed by metagenomics and culture.</title>
        <authorList>
            <person name="Gilroy R."/>
            <person name="Ravi A."/>
            <person name="Getino M."/>
            <person name="Pursley I."/>
            <person name="Horton D.L."/>
            <person name="Alikhan N.F."/>
            <person name="Baker D."/>
            <person name="Gharbi K."/>
            <person name="Hall N."/>
            <person name="Watson M."/>
            <person name="Adriaenssens E.M."/>
            <person name="Foster-Nyarko E."/>
            <person name="Jarju S."/>
            <person name="Secka A."/>
            <person name="Antonio M."/>
            <person name="Oren A."/>
            <person name="Chaudhuri R.R."/>
            <person name="La Ragione R."/>
            <person name="Hildebrand F."/>
            <person name="Pallen M.J."/>
        </authorList>
    </citation>
    <scope>NUCLEOTIDE SEQUENCE</scope>
    <source>
        <strain evidence="3">ChiHjej13B12-4958</strain>
    </source>
</reference>
<feature type="signal peptide" evidence="2">
    <location>
        <begin position="1"/>
        <end position="24"/>
    </location>
</feature>
<feature type="compositionally biased region" description="Low complexity" evidence="1">
    <location>
        <begin position="43"/>
        <end position="53"/>
    </location>
</feature>
<evidence type="ECO:0008006" key="5">
    <source>
        <dbReference type="Google" id="ProtNLM"/>
    </source>
</evidence>
<gene>
    <name evidence="3" type="ORF">H9751_11440</name>
</gene>
<dbReference type="EMBL" id="DWVP01000024">
    <property type="protein sequence ID" value="HJC86126.1"/>
    <property type="molecule type" value="Genomic_DNA"/>
</dbReference>
<dbReference type="AlphaFoldDB" id="A0A9D2TPU6"/>
<evidence type="ECO:0000256" key="1">
    <source>
        <dbReference type="SAM" id="MobiDB-lite"/>
    </source>
</evidence>
<dbReference type="Proteomes" id="UP000823858">
    <property type="component" value="Unassembled WGS sequence"/>
</dbReference>
<evidence type="ECO:0000256" key="2">
    <source>
        <dbReference type="SAM" id="SignalP"/>
    </source>
</evidence>